<evidence type="ECO:0000256" key="1">
    <source>
        <dbReference type="SAM" id="MobiDB-lite"/>
    </source>
</evidence>
<proteinExistence type="predicted"/>
<feature type="region of interest" description="Disordered" evidence="1">
    <location>
        <begin position="78"/>
        <end position="110"/>
    </location>
</feature>
<reference evidence="2 3" key="1">
    <citation type="submission" date="2016-10" db="EMBL/GenBank/DDBJ databases">
        <title>Proteomics and genomics reveal pathogen-plant mechanisms compatible with a hemibiotrophic lifestyle of Diplodia corticola.</title>
        <authorList>
            <person name="Fernandes I."/>
            <person name="De Jonge R."/>
            <person name="Van De Peer Y."/>
            <person name="Devreese B."/>
            <person name="Alves A."/>
            <person name="Esteves A.C."/>
        </authorList>
    </citation>
    <scope>NUCLEOTIDE SEQUENCE [LARGE SCALE GENOMIC DNA]</scope>
    <source>
        <strain evidence="2 3">CBS 112549</strain>
    </source>
</reference>
<evidence type="ECO:0000313" key="3">
    <source>
        <dbReference type="Proteomes" id="UP000183809"/>
    </source>
</evidence>
<dbReference type="GeneID" id="31013794"/>
<comment type="caution">
    <text evidence="2">The sequence shown here is derived from an EMBL/GenBank/DDBJ whole genome shotgun (WGS) entry which is preliminary data.</text>
</comment>
<keyword evidence="3" id="KW-1185">Reference proteome</keyword>
<gene>
    <name evidence="2" type="ORF">BKCO1_27000125</name>
</gene>
<accession>A0A1J9RZT0</accession>
<protein>
    <submittedName>
        <fullName evidence="2">Uncharacterized protein</fullName>
    </submittedName>
</protein>
<sequence>MSTTASTYTSIDPPSPSLPLLAQEYKSLHLASLLHSPTSFTSTQAAESALPDQWQEDRLCLSDRQTFICVAHDSPAFASPSSAAAAQEPRSGWATPPKENGSAKPRSSSP</sequence>
<dbReference type="EMBL" id="MNUE01000027">
    <property type="protein sequence ID" value="OJD33855.1"/>
    <property type="molecule type" value="Genomic_DNA"/>
</dbReference>
<dbReference type="Proteomes" id="UP000183809">
    <property type="component" value="Unassembled WGS sequence"/>
</dbReference>
<dbReference type="RefSeq" id="XP_020130115.1">
    <property type="nucleotide sequence ID" value="XM_020273533.1"/>
</dbReference>
<name>A0A1J9RZT0_9PEZI</name>
<dbReference type="AlphaFoldDB" id="A0A1J9RZT0"/>
<organism evidence="2 3">
    <name type="scientific">Diplodia corticola</name>
    <dbReference type="NCBI Taxonomy" id="236234"/>
    <lineage>
        <taxon>Eukaryota</taxon>
        <taxon>Fungi</taxon>
        <taxon>Dikarya</taxon>
        <taxon>Ascomycota</taxon>
        <taxon>Pezizomycotina</taxon>
        <taxon>Dothideomycetes</taxon>
        <taxon>Dothideomycetes incertae sedis</taxon>
        <taxon>Botryosphaeriales</taxon>
        <taxon>Botryosphaeriaceae</taxon>
        <taxon>Diplodia</taxon>
    </lineage>
</organism>
<evidence type="ECO:0000313" key="2">
    <source>
        <dbReference type="EMBL" id="OJD33855.1"/>
    </source>
</evidence>